<evidence type="ECO:0000256" key="2">
    <source>
        <dbReference type="ARBA" id="ARBA00022452"/>
    </source>
</evidence>
<evidence type="ECO:0000313" key="7">
    <source>
        <dbReference type="Proteomes" id="UP000199024"/>
    </source>
</evidence>
<dbReference type="InterPro" id="IPR039910">
    <property type="entry name" value="D15-like"/>
</dbReference>
<dbReference type="PANTHER" id="PTHR12815:SF18">
    <property type="entry name" value="SORTING AND ASSEMBLY MACHINERY COMPONENT 50 HOMOLOG"/>
    <property type="match status" value="1"/>
</dbReference>
<keyword evidence="2" id="KW-1134">Transmembrane beta strand</keyword>
<name>A0A1I6M7P7_9BACT</name>
<dbReference type="Pfam" id="PF07244">
    <property type="entry name" value="POTRA"/>
    <property type="match status" value="7"/>
</dbReference>
<sequence>MLFRAAKPLGRLRNGVCGVGLVVALAAVPCAWGQVPAPITSAPVMSAPTQSAPALAVPATSAPVPSVPAIKARPAAQGSPGTSADQSIGPVRAPLAVNVWDWKGLRVEKIQFEGVSFDGEDTLPKSLEQQPGQPLDPEKVRASLRRLYASGRYRDVSVRGIRTGDTVSLVFEGPARLYVGRVQIVGIKNERLSSLAEYGTKLSPGTAFTEASVPAGVEGIKQALSSNGYLASEVTVKTDEDAANQQMNVTYFVTIGPQAKVGNVVVEGTDIGLTTEEFRKKGKLKAGSKVTRDTTSNALDKLRTQYQKKDRLEATVSLQKSTYDTKRKMLDYDFKASQGPIVKVVVDGAKVSKSRLHLLVPVFEESTVDNDLLNEGTHNIKEFMQQQGYFDASVTVKVDGEGTPQQTITYTVDKGRAHKVVDVTIAGNKYFSTDVLKERLQVQKADAYLRSGRYSAALVKSDENSIAAIYRANGFNAVKVSSSVKDVDPPGGAKPRSKALISAAFKVDEGPQQKFGPVLLAGVDASREKDVRALLNAEKGQPFSLITLSGDRDAVLGYYVSHGFDQAKVEIKQAVETADATATDVTLNVTEGQQVFVDKVLVSGIERTKPQVVKDQIKVSAGDPLDQSALLQTQRNLYNLALFNEVIAAVQNPAGQAPTKNVLVQVTEAKRWDVTYGFGFEAQTGTPAQGDISTASKIQLGLDPNKQYTQEGKTGVSPRVSLDISRINLRGKDESLTLHTTYGLLEKIATLSFLNPHLKGSPNFSASVSGGYSNVSNISTFTASTLQFDLRITQKWRKTDTFIYDFQYRRVAVDPNSLQVSANLIPLLSQPVRVGGPSITWLHDRRDPSPLDAVKGSYTSIQEFIASSKFGSQTSFNKVDVTNSTYYQFGKNSRRRYTFARNTRFGVETPFGTNPNATNPECAGVLLDTNASCNAVPLPERLYAGGASSHRGFPINGAGPRDLQTGYPVGGSAVFINTLELRLPPPTLPYVGDSVNFVLFHDMGNVFQNVNEVLSSAKRFSQPDRDTCKVVTNPGESVGTCNFNYFSHAVGVGARYKTPVGPVRVDFSYNLNPPIYPVIYDFNGSVPHYGTASHFNFFFSIGQSF</sequence>
<evidence type="ECO:0000313" key="6">
    <source>
        <dbReference type="EMBL" id="SFS11532.1"/>
    </source>
</evidence>
<keyword evidence="3" id="KW-0812">Transmembrane</keyword>
<dbReference type="InterPro" id="IPR010827">
    <property type="entry name" value="BamA/TamA_POTRA"/>
</dbReference>
<dbReference type="AlphaFoldDB" id="A0A1I6M7P7"/>
<dbReference type="PANTHER" id="PTHR12815">
    <property type="entry name" value="SORTING AND ASSEMBLY MACHINERY SAMM50 PROTEIN FAMILY MEMBER"/>
    <property type="match status" value="1"/>
</dbReference>
<comment type="subcellular location">
    <subcellularLocation>
        <location evidence="1">Membrane</location>
    </subcellularLocation>
</comment>
<dbReference type="Pfam" id="PF01103">
    <property type="entry name" value="Omp85"/>
    <property type="match status" value="1"/>
</dbReference>
<dbReference type="STRING" id="474950.SAMN05421771_1981"/>
<dbReference type="InterPro" id="IPR000184">
    <property type="entry name" value="Bac_surfAg_D15"/>
</dbReference>
<evidence type="ECO:0000259" key="5">
    <source>
        <dbReference type="PROSITE" id="PS51779"/>
    </source>
</evidence>
<dbReference type="Gene3D" id="3.10.20.310">
    <property type="entry name" value="membrane protein fhac"/>
    <property type="match status" value="7"/>
</dbReference>
<keyword evidence="4" id="KW-0472">Membrane</keyword>
<feature type="domain" description="POTRA" evidence="5">
    <location>
        <begin position="595"/>
        <end position="669"/>
    </location>
</feature>
<accession>A0A1I6M7P7</accession>
<organism evidence="6 7">
    <name type="scientific">Granulicella pectinivorans</name>
    <dbReference type="NCBI Taxonomy" id="474950"/>
    <lineage>
        <taxon>Bacteria</taxon>
        <taxon>Pseudomonadati</taxon>
        <taxon>Acidobacteriota</taxon>
        <taxon>Terriglobia</taxon>
        <taxon>Terriglobales</taxon>
        <taxon>Acidobacteriaceae</taxon>
        <taxon>Granulicella</taxon>
    </lineage>
</organism>
<evidence type="ECO:0000256" key="3">
    <source>
        <dbReference type="ARBA" id="ARBA00022692"/>
    </source>
</evidence>
<dbReference type="EMBL" id="FOZL01000001">
    <property type="protein sequence ID" value="SFS11532.1"/>
    <property type="molecule type" value="Genomic_DNA"/>
</dbReference>
<evidence type="ECO:0000256" key="1">
    <source>
        <dbReference type="ARBA" id="ARBA00004370"/>
    </source>
</evidence>
<evidence type="ECO:0000256" key="4">
    <source>
        <dbReference type="ARBA" id="ARBA00023136"/>
    </source>
</evidence>
<dbReference type="InterPro" id="IPR034746">
    <property type="entry name" value="POTRA"/>
</dbReference>
<dbReference type="Gene3D" id="2.40.160.50">
    <property type="entry name" value="membrane protein fhac: a member of the omp85/tpsb transporter family"/>
    <property type="match status" value="1"/>
</dbReference>
<dbReference type="GO" id="GO:0019867">
    <property type="term" value="C:outer membrane"/>
    <property type="evidence" value="ECO:0007669"/>
    <property type="project" value="InterPro"/>
</dbReference>
<proteinExistence type="predicted"/>
<gene>
    <name evidence="6" type="ORF">SAMN05421771_1981</name>
</gene>
<dbReference type="Proteomes" id="UP000199024">
    <property type="component" value="Unassembled WGS sequence"/>
</dbReference>
<reference evidence="6 7" key="1">
    <citation type="submission" date="2016-10" db="EMBL/GenBank/DDBJ databases">
        <authorList>
            <person name="de Groot N.N."/>
        </authorList>
    </citation>
    <scope>NUCLEOTIDE SEQUENCE [LARGE SCALE GENOMIC DNA]</scope>
    <source>
        <strain evidence="6 7">DSM 21001</strain>
    </source>
</reference>
<dbReference type="PROSITE" id="PS51779">
    <property type="entry name" value="POTRA"/>
    <property type="match status" value="1"/>
</dbReference>
<keyword evidence="7" id="KW-1185">Reference proteome</keyword>
<protein>
    <submittedName>
        <fullName evidence="6">Beta-barrel assembly machine subunit BamA</fullName>
    </submittedName>
</protein>